<protein>
    <submittedName>
        <fullName evidence="2">HNH endonuclease</fullName>
    </submittedName>
</protein>
<keyword evidence="2" id="KW-0255">Endonuclease</keyword>
<dbReference type="KEGG" id="vg:29126827"/>
<feature type="domain" description="HNH nuclease" evidence="1">
    <location>
        <begin position="55"/>
        <end position="104"/>
    </location>
</feature>
<dbReference type="InterPro" id="IPR003615">
    <property type="entry name" value="HNH_nuc"/>
</dbReference>
<dbReference type="SUPFAM" id="SSF54060">
    <property type="entry name" value="His-Me finger endonucleases"/>
    <property type="match status" value="1"/>
</dbReference>
<keyword evidence="3" id="KW-1185">Reference proteome</keyword>
<dbReference type="Gene3D" id="3.90.75.20">
    <property type="match status" value="1"/>
</dbReference>
<dbReference type="EMBL" id="KU963250">
    <property type="protein sequence ID" value="AMS02850.1"/>
    <property type="molecule type" value="Genomic_DNA"/>
</dbReference>
<dbReference type="GO" id="GO:0004519">
    <property type="term" value="F:endonuclease activity"/>
    <property type="evidence" value="ECO:0007669"/>
    <property type="project" value="UniProtKB-KW"/>
</dbReference>
<keyword evidence="2" id="KW-0378">Hydrolase</keyword>
<dbReference type="OrthoDB" id="21336at10239"/>
<evidence type="ECO:0000313" key="2">
    <source>
        <dbReference type="EMBL" id="AMS02850.1"/>
    </source>
</evidence>
<dbReference type="InterPro" id="IPR044925">
    <property type="entry name" value="His-Me_finger_sf"/>
</dbReference>
<name>A0A142K9R7_9CAUD</name>
<evidence type="ECO:0000313" key="3">
    <source>
        <dbReference type="Proteomes" id="UP000201202"/>
    </source>
</evidence>
<proteinExistence type="predicted"/>
<sequence>MGCRLHRMAATPPIERFMRHVDKSGECWIWTGATAGSTRRYGYFRATTDQNDPKVYAHRWIYEQTIGPIPAGYDIDHVQDRGCTSPLCVNPAHLEAVPHAENMRRARLTVCRSGRHDLTTDDAVVWDKLGRRRGCKVCQRERGRVRSDAIAGVGR</sequence>
<organism evidence="2 3">
    <name type="scientific">Gordonia phage Vivi2</name>
    <dbReference type="NCBI Taxonomy" id="1821564"/>
    <lineage>
        <taxon>Viruses</taxon>
        <taxon>Duplodnaviria</taxon>
        <taxon>Heunggongvirae</taxon>
        <taxon>Uroviricota</taxon>
        <taxon>Caudoviricetes</taxon>
        <taxon>Stackebrandtviridae</taxon>
        <taxon>Schenleyvirinae</taxon>
        <taxon>Vividuovirus</taxon>
        <taxon>Vividuovirus vivi2</taxon>
    </lineage>
</organism>
<accession>A0A142K9R7</accession>
<dbReference type="GeneID" id="29126827"/>
<reference evidence="2 3" key="1">
    <citation type="submission" date="2016-03" db="EMBL/GenBank/DDBJ databases">
        <authorList>
            <person name="Arora C."/>
            <person name="Burnet G."/>
            <person name="Bortz M."/>
            <person name="Conover D.H."/>
            <person name="Ghobrial J.A."/>
            <person name="Mezghani N.A."/>
            <person name="Thompson P.K."/>
            <person name="Ulbrich M.C."/>
            <person name="Furbee E.C."/>
            <person name="Grubb S.R."/>
            <person name="Warner M.H."/>
            <person name="Montgomery M.T."/>
            <person name="Garlena R.A."/>
            <person name="Russell D.A."/>
            <person name="Pope W.H."/>
            <person name="Jacobs-Sera D."/>
            <person name="Hendrix R.W."/>
            <person name="Hatfull G.F."/>
        </authorList>
    </citation>
    <scope>NUCLEOTIDE SEQUENCE [LARGE SCALE GENOMIC DNA]</scope>
</reference>
<dbReference type="RefSeq" id="YP_009301942.1">
    <property type="nucleotide sequence ID" value="NC_031239.1"/>
</dbReference>
<dbReference type="Pfam" id="PF13392">
    <property type="entry name" value="HNH_3"/>
    <property type="match status" value="1"/>
</dbReference>
<gene>
    <name evidence="2" type="primary">18</name>
    <name evidence="2" type="ORF">SEA_VIVI2_18</name>
</gene>
<dbReference type="Proteomes" id="UP000201202">
    <property type="component" value="Segment"/>
</dbReference>
<evidence type="ECO:0000259" key="1">
    <source>
        <dbReference type="Pfam" id="PF13392"/>
    </source>
</evidence>
<keyword evidence="2" id="KW-0540">Nuclease</keyword>